<dbReference type="PANTHER" id="PTHR36766:SF70">
    <property type="entry name" value="DISEASE RESISTANCE PROTEIN RGA4"/>
    <property type="match status" value="1"/>
</dbReference>
<accession>A0ABD3UMB7</accession>
<comment type="caution">
    <text evidence="3">The sequence shown here is derived from an EMBL/GenBank/DDBJ whole genome shotgun (WGS) entry which is preliminary data.</text>
</comment>
<sequence>MLVSPNEEVISVIPIVGMGGLGKTTLARLIFNDPNIIKHFDKTIWVSTYQIQILQNTNISPALATYQIQRVTQYITT</sequence>
<dbReference type="Gene3D" id="3.40.50.300">
    <property type="entry name" value="P-loop containing nucleotide triphosphate hydrolases"/>
    <property type="match status" value="1"/>
</dbReference>
<keyword evidence="4" id="KW-1185">Reference proteome</keyword>
<dbReference type="PANTHER" id="PTHR36766">
    <property type="entry name" value="PLANT BROAD-SPECTRUM MILDEW RESISTANCE PROTEIN RPW8"/>
    <property type="match status" value="1"/>
</dbReference>
<evidence type="ECO:0000259" key="2">
    <source>
        <dbReference type="Pfam" id="PF00931"/>
    </source>
</evidence>
<dbReference type="EMBL" id="JBJXBP010000001">
    <property type="protein sequence ID" value="KAL3849430.1"/>
    <property type="molecule type" value="Genomic_DNA"/>
</dbReference>
<feature type="domain" description="NB-ARC" evidence="2">
    <location>
        <begin position="9"/>
        <end position="50"/>
    </location>
</feature>
<dbReference type="Pfam" id="PF00931">
    <property type="entry name" value="NB-ARC"/>
    <property type="match status" value="1"/>
</dbReference>
<dbReference type="SUPFAM" id="SSF52540">
    <property type="entry name" value="P-loop containing nucleoside triphosphate hydrolases"/>
    <property type="match status" value="1"/>
</dbReference>
<name>A0ABD3UMB7_9LAMI</name>
<evidence type="ECO:0000313" key="3">
    <source>
        <dbReference type="EMBL" id="KAL3849430.1"/>
    </source>
</evidence>
<dbReference type="InterPro" id="IPR002182">
    <property type="entry name" value="NB-ARC"/>
</dbReference>
<dbReference type="Proteomes" id="UP001634393">
    <property type="component" value="Unassembled WGS sequence"/>
</dbReference>
<dbReference type="InterPro" id="IPR027417">
    <property type="entry name" value="P-loop_NTPase"/>
</dbReference>
<reference evidence="3 4" key="1">
    <citation type="submission" date="2024-12" db="EMBL/GenBank/DDBJ databases">
        <title>The unique morphological basis and parallel evolutionary history of personate flowers in Penstemon.</title>
        <authorList>
            <person name="Depatie T.H."/>
            <person name="Wessinger C.A."/>
        </authorList>
    </citation>
    <scope>NUCLEOTIDE SEQUENCE [LARGE SCALE GENOMIC DNA]</scope>
    <source>
        <strain evidence="3">WTNN_2</strain>
        <tissue evidence="3">Leaf</tissue>
    </source>
</reference>
<protein>
    <recommendedName>
        <fullName evidence="2">NB-ARC domain-containing protein</fullName>
    </recommendedName>
</protein>
<dbReference type="AlphaFoldDB" id="A0ABD3UMB7"/>
<gene>
    <name evidence="3" type="ORF">ACJIZ3_011312</name>
</gene>
<evidence type="ECO:0000313" key="4">
    <source>
        <dbReference type="Proteomes" id="UP001634393"/>
    </source>
</evidence>
<proteinExistence type="predicted"/>
<keyword evidence="1" id="KW-0611">Plant defense</keyword>
<evidence type="ECO:0000256" key="1">
    <source>
        <dbReference type="ARBA" id="ARBA00022821"/>
    </source>
</evidence>
<organism evidence="3 4">
    <name type="scientific">Penstemon smallii</name>
    <dbReference type="NCBI Taxonomy" id="265156"/>
    <lineage>
        <taxon>Eukaryota</taxon>
        <taxon>Viridiplantae</taxon>
        <taxon>Streptophyta</taxon>
        <taxon>Embryophyta</taxon>
        <taxon>Tracheophyta</taxon>
        <taxon>Spermatophyta</taxon>
        <taxon>Magnoliopsida</taxon>
        <taxon>eudicotyledons</taxon>
        <taxon>Gunneridae</taxon>
        <taxon>Pentapetalae</taxon>
        <taxon>asterids</taxon>
        <taxon>lamiids</taxon>
        <taxon>Lamiales</taxon>
        <taxon>Plantaginaceae</taxon>
        <taxon>Cheloneae</taxon>
        <taxon>Penstemon</taxon>
    </lineage>
</organism>
<dbReference type="GO" id="GO:0006952">
    <property type="term" value="P:defense response"/>
    <property type="evidence" value="ECO:0007669"/>
    <property type="project" value="UniProtKB-KW"/>
</dbReference>